<evidence type="ECO:0000313" key="4">
    <source>
        <dbReference type="Proteomes" id="UP000275385"/>
    </source>
</evidence>
<sequence>MQGFNMGRYVPPEHEGVTSGNALHRKRPPGIRANGQQVVRFEMPFPIWCDHCPKPTIIGQGVRFNATKTRVGSYYSSPIFSFRIKHTACGGEIEIRTDPKNTAYVVVSGARRRDLGTDTESLVKSGDALILTAAEKKDLREAAFKNLEKTIEDRTVAQAGKERIEELQKTQSEAWDDPYERNRRLRAQFRVGRKEREKEAKKGEEIKGRLGLDEEFLLLPAKEEDTIRAGLVDFGSVDGDGQGKKDKALSKPLFDSIATDPSRRPRASSGEGRDKKDAKVTKKLKSELATEKMREDLVSEIIGNTRASRDPFLEFGNGISTRLSTPRIPGLKRKRAAGDNTRITGEESPSVVVGTNPPIQPIASLGLVNYDSE</sequence>
<evidence type="ECO:0000313" key="3">
    <source>
        <dbReference type="EMBL" id="RKU44888.1"/>
    </source>
</evidence>
<dbReference type="InterPro" id="IPR007590">
    <property type="entry name" value="Saf4/Yju2"/>
</dbReference>
<gene>
    <name evidence="3" type="ORF">DL546_007560</name>
</gene>
<accession>A0A420YAG4</accession>
<feature type="region of interest" description="Disordered" evidence="2">
    <location>
        <begin position="329"/>
        <end position="358"/>
    </location>
</feature>
<dbReference type="GO" id="GO:0005684">
    <property type="term" value="C:U2-type spliceosomal complex"/>
    <property type="evidence" value="ECO:0007669"/>
    <property type="project" value="TreeGrafter"/>
</dbReference>
<feature type="compositionally biased region" description="Basic and acidic residues" evidence="2">
    <location>
        <begin position="271"/>
        <end position="286"/>
    </location>
</feature>
<feature type="region of interest" description="Disordered" evidence="2">
    <location>
        <begin position="233"/>
        <end position="286"/>
    </location>
</feature>
<organism evidence="3 4">
    <name type="scientific">Coniochaeta pulveracea</name>
    <dbReference type="NCBI Taxonomy" id="177199"/>
    <lineage>
        <taxon>Eukaryota</taxon>
        <taxon>Fungi</taxon>
        <taxon>Dikarya</taxon>
        <taxon>Ascomycota</taxon>
        <taxon>Pezizomycotina</taxon>
        <taxon>Sordariomycetes</taxon>
        <taxon>Sordariomycetidae</taxon>
        <taxon>Coniochaetales</taxon>
        <taxon>Coniochaetaceae</taxon>
        <taxon>Coniochaeta</taxon>
    </lineage>
</organism>
<dbReference type="GO" id="GO:0000398">
    <property type="term" value="P:mRNA splicing, via spliceosome"/>
    <property type="evidence" value="ECO:0007669"/>
    <property type="project" value="InterPro"/>
</dbReference>
<dbReference type="GO" id="GO:0071014">
    <property type="term" value="C:post-mRNA release spliceosomal complex"/>
    <property type="evidence" value="ECO:0007669"/>
    <property type="project" value="TreeGrafter"/>
</dbReference>
<keyword evidence="4" id="KW-1185">Reference proteome</keyword>
<protein>
    <recommendedName>
        <fullName evidence="5">Coiled-coil domain-containing protein 130</fullName>
    </recommendedName>
</protein>
<dbReference type="Proteomes" id="UP000275385">
    <property type="component" value="Unassembled WGS sequence"/>
</dbReference>
<evidence type="ECO:0000256" key="2">
    <source>
        <dbReference type="SAM" id="MobiDB-lite"/>
    </source>
</evidence>
<feature type="region of interest" description="Disordered" evidence="2">
    <location>
        <begin position="1"/>
        <end position="31"/>
    </location>
</feature>
<dbReference type="PANTHER" id="PTHR12111:SF2">
    <property type="entry name" value="SPLICING FACTOR YJU2B-RELATED"/>
    <property type="match status" value="1"/>
</dbReference>
<reference evidence="3 4" key="1">
    <citation type="submission" date="2018-08" db="EMBL/GenBank/DDBJ databases">
        <title>Draft genome of the lignicolous fungus Coniochaeta pulveracea.</title>
        <authorList>
            <person name="Borstlap C.J."/>
            <person name="De Witt R.N."/>
            <person name="Botha A."/>
            <person name="Volschenk H."/>
        </authorList>
    </citation>
    <scope>NUCLEOTIDE SEQUENCE [LARGE SCALE GENOMIC DNA]</scope>
    <source>
        <strain evidence="3 4">CAB683</strain>
    </source>
</reference>
<dbReference type="OrthoDB" id="360327at2759"/>
<dbReference type="AlphaFoldDB" id="A0A420YAG4"/>
<comment type="caution">
    <text evidence="3">The sequence shown here is derived from an EMBL/GenBank/DDBJ whole genome shotgun (WGS) entry which is preliminary data.</text>
</comment>
<evidence type="ECO:0008006" key="5">
    <source>
        <dbReference type="Google" id="ProtNLM"/>
    </source>
</evidence>
<dbReference type="Pfam" id="PF04502">
    <property type="entry name" value="Saf4_Yju2"/>
    <property type="match status" value="1"/>
</dbReference>
<name>A0A420YAG4_9PEZI</name>
<evidence type="ECO:0000256" key="1">
    <source>
        <dbReference type="ARBA" id="ARBA00005595"/>
    </source>
</evidence>
<dbReference type="STRING" id="177199.A0A420YAG4"/>
<proteinExistence type="inferred from homology"/>
<comment type="similarity">
    <text evidence="1">Belongs to the CWC16 family.</text>
</comment>
<dbReference type="PANTHER" id="PTHR12111">
    <property type="entry name" value="SPLICING FACTOR YJU2"/>
    <property type="match status" value="1"/>
</dbReference>
<dbReference type="EMBL" id="QVQW01000026">
    <property type="protein sequence ID" value="RKU44888.1"/>
    <property type="molecule type" value="Genomic_DNA"/>
</dbReference>